<sequence length="132" mass="15049">MGYYKHGVSIGLLQINSEFVLSVKAVGTLTHEDYQHLIPMLEVAINKIDEPQVKVLFDATEFTGWEMRAAWDDLRLAVKYGSGDKKVAVYGNHDWTGWATRVGKWFMSEGQVESFNTYEQAVDWLCEPEMAL</sequence>
<organism evidence="1 2">
    <name type="scientific">Vibrio tritonius</name>
    <dbReference type="NCBI Taxonomy" id="1435069"/>
    <lineage>
        <taxon>Bacteria</taxon>
        <taxon>Pseudomonadati</taxon>
        <taxon>Pseudomonadota</taxon>
        <taxon>Gammaproteobacteria</taxon>
        <taxon>Vibrionales</taxon>
        <taxon>Vibrionaceae</taxon>
        <taxon>Vibrio</taxon>
    </lineage>
</organism>
<reference evidence="2" key="1">
    <citation type="submission" date="2023-07" db="EMBL/GenBank/DDBJ databases">
        <title>Molecular identification of indigenous halophilic bacteria isolated from red sea cost, biodegradation of synthetic dyes and assessment of degraded metabolite toxicity.</title>
        <authorList>
            <person name="Chaieb K."/>
            <person name="Altayb H.N."/>
        </authorList>
    </citation>
    <scope>NUCLEOTIDE SEQUENCE [LARGE SCALE GENOMIC DNA]</scope>
    <source>
        <strain evidence="2">K20</strain>
    </source>
</reference>
<dbReference type="InterPro" id="IPR021866">
    <property type="entry name" value="SpoIIAA-like"/>
</dbReference>
<dbReference type="SUPFAM" id="SSF52091">
    <property type="entry name" value="SpoIIaa-like"/>
    <property type="match status" value="1"/>
</dbReference>
<protein>
    <submittedName>
        <fullName evidence="1">STAS/SEC14 domain-containing protein</fullName>
    </submittedName>
</protein>
<dbReference type="InterPro" id="IPR038396">
    <property type="entry name" value="SpoIIAA-like_sf"/>
</dbReference>
<dbReference type="RefSeq" id="WP_225249560.1">
    <property type="nucleotide sequence ID" value="NZ_JAIWIU010000015.1"/>
</dbReference>
<dbReference type="Gene3D" id="3.40.50.10600">
    <property type="entry name" value="SpoIIaa-like domains"/>
    <property type="match status" value="1"/>
</dbReference>
<evidence type="ECO:0000313" key="1">
    <source>
        <dbReference type="EMBL" id="MCA2015099.1"/>
    </source>
</evidence>
<comment type="caution">
    <text evidence="1">The sequence shown here is derived from an EMBL/GenBank/DDBJ whole genome shotgun (WGS) entry which is preliminary data.</text>
</comment>
<accession>A0ABS7YLK5</accession>
<dbReference type="InterPro" id="IPR036513">
    <property type="entry name" value="STAS_dom_sf"/>
</dbReference>
<dbReference type="EMBL" id="JAIWIU010000015">
    <property type="protein sequence ID" value="MCA2015099.1"/>
    <property type="molecule type" value="Genomic_DNA"/>
</dbReference>
<gene>
    <name evidence="1" type="ORF">LDJ79_03190</name>
</gene>
<proteinExistence type="predicted"/>
<dbReference type="Proteomes" id="UP001199044">
    <property type="component" value="Unassembled WGS sequence"/>
</dbReference>
<keyword evidence="2" id="KW-1185">Reference proteome</keyword>
<dbReference type="Pfam" id="PF11964">
    <property type="entry name" value="SpoIIAA-like"/>
    <property type="match status" value="1"/>
</dbReference>
<evidence type="ECO:0000313" key="2">
    <source>
        <dbReference type="Proteomes" id="UP001199044"/>
    </source>
</evidence>
<name>A0ABS7YLK5_9VIBR</name>